<dbReference type="Gene3D" id="3.10.620.30">
    <property type="match status" value="1"/>
</dbReference>
<comment type="caution">
    <text evidence="5">The sequence shown here is derived from an EMBL/GenBank/DDBJ whole genome shotgun (WGS) entry which is preliminary data.</text>
</comment>
<dbReference type="InterPro" id="IPR038765">
    <property type="entry name" value="Papain-like_cys_pep_sf"/>
</dbReference>
<protein>
    <recommendedName>
        <fullName evidence="4">CEP76/DRC7 peptidase-like domain-containing protein</fullName>
    </recommendedName>
</protein>
<comment type="subcellular location">
    <subcellularLocation>
        <location evidence="1">Cytoplasm</location>
        <location evidence="1">Cytoskeleton</location>
    </subcellularLocation>
</comment>
<keyword evidence="3" id="KW-0472">Membrane</keyword>
<keyword evidence="2" id="KW-0206">Cytoskeleton</keyword>
<dbReference type="Pfam" id="PF24656">
    <property type="entry name" value="CEPT76_peptidase"/>
    <property type="match status" value="1"/>
</dbReference>
<dbReference type="AlphaFoldDB" id="X1VPU3"/>
<feature type="transmembrane region" description="Helical" evidence="3">
    <location>
        <begin position="20"/>
        <end position="41"/>
    </location>
</feature>
<feature type="non-terminal residue" evidence="5">
    <location>
        <position position="1"/>
    </location>
</feature>
<proteinExistence type="predicted"/>
<dbReference type="EMBL" id="BARW01036530">
    <property type="protein sequence ID" value="GAJ18596.1"/>
    <property type="molecule type" value="Genomic_DNA"/>
</dbReference>
<name>X1VPU3_9ZZZZ</name>
<gene>
    <name evidence="5" type="ORF">S12H4_56677</name>
</gene>
<feature type="non-terminal residue" evidence="5">
    <location>
        <position position="211"/>
    </location>
</feature>
<keyword evidence="3" id="KW-1133">Transmembrane helix</keyword>
<evidence type="ECO:0000256" key="3">
    <source>
        <dbReference type="SAM" id="Phobius"/>
    </source>
</evidence>
<evidence type="ECO:0000256" key="2">
    <source>
        <dbReference type="ARBA" id="ARBA00023212"/>
    </source>
</evidence>
<feature type="domain" description="CEP76/DRC7 peptidase-like" evidence="4">
    <location>
        <begin position="107"/>
        <end position="154"/>
    </location>
</feature>
<sequence length="211" mass="23616">WSSGGSMADKEDAEVLKVLLPVVGIGTAVIVAYAVLVRVFALGRRVYSQDGQYLISVRDSQWNDIRDFVQPDNPDVVAVYSQIGPDAWQLLDFVCRHVSYKSDVGEHWQLPSETLARGQGDCEDSALLTCSLLKNFNDSYVALGDYQGYGHAWCQVDGQILETTYTRAQPVPDPEHYIPYVLFDDRDVIELWPGALGEVFELGRDEARKLN</sequence>
<evidence type="ECO:0000256" key="1">
    <source>
        <dbReference type="ARBA" id="ARBA00004245"/>
    </source>
</evidence>
<evidence type="ECO:0000313" key="5">
    <source>
        <dbReference type="EMBL" id="GAJ18596.1"/>
    </source>
</evidence>
<keyword evidence="3" id="KW-0812">Transmembrane</keyword>
<evidence type="ECO:0000259" key="4">
    <source>
        <dbReference type="Pfam" id="PF24656"/>
    </source>
</evidence>
<accession>X1VPU3</accession>
<reference evidence="5" key="1">
    <citation type="journal article" date="2014" name="Front. Microbiol.">
        <title>High frequency of phylogenetically diverse reductive dehalogenase-homologous genes in deep subseafloor sedimentary metagenomes.</title>
        <authorList>
            <person name="Kawai M."/>
            <person name="Futagami T."/>
            <person name="Toyoda A."/>
            <person name="Takaki Y."/>
            <person name="Nishi S."/>
            <person name="Hori S."/>
            <person name="Arai W."/>
            <person name="Tsubouchi T."/>
            <person name="Morono Y."/>
            <person name="Uchiyama I."/>
            <person name="Ito T."/>
            <person name="Fujiyama A."/>
            <person name="Inagaki F."/>
            <person name="Takami H."/>
        </authorList>
    </citation>
    <scope>NUCLEOTIDE SEQUENCE</scope>
    <source>
        <strain evidence="5">Expedition CK06-06</strain>
    </source>
</reference>
<dbReference type="InterPro" id="IPR056290">
    <property type="entry name" value="CEPT76/DRC7_peptidase-like_dom"/>
</dbReference>
<keyword evidence="2" id="KW-0963">Cytoplasm</keyword>
<organism evidence="5">
    <name type="scientific">marine sediment metagenome</name>
    <dbReference type="NCBI Taxonomy" id="412755"/>
    <lineage>
        <taxon>unclassified sequences</taxon>
        <taxon>metagenomes</taxon>
        <taxon>ecological metagenomes</taxon>
    </lineage>
</organism>
<dbReference type="SUPFAM" id="SSF54001">
    <property type="entry name" value="Cysteine proteinases"/>
    <property type="match status" value="1"/>
</dbReference>